<dbReference type="RefSeq" id="WP_043883751.1">
    <property type="nucleotide sequence ID" value="NZ_ABXP02000122.1"/>
</dbReference>
<name>A0A0F5PJ17_9THEO</name>
<dbReference type="Proteomes" id="UP000010146">
    <property type="component" value="Unassembled WGS sequence"/>
</dbReference>
<dbReference type="InterPro" id="IPR013389">
    <property type="entry name" value="CRISPR-assoc_prot_Cas8b"/>
</dbReference>
<reference evidence="2 3" key="1">
    <citation type="submission" date="2008-07" db="EMBL/GenBank/DDBJ databases">
        <authorList>
            <person name="Gonzalez J."/>
            <person name="Sokolova T."/>
            <person name="Ferriera S."/>
            <person name="Johnson J."/>
            <person name="Kravitz S."/>
            <person name="Beeson K."/>
            <person name="Sutton G."/>
            <person name="Rogers Y.-H."/>
            <person name="Friedman R."/>
            <person name="Frazier M."/>
            <person name="Venter J.C."/>
        </authorList>
    </citation>
    <scope>NUCLEOTIDE SEQUENCE [LARGE SCALE GENOMIC DNA]</scope>
    <source>
        <strain evidence="2 3">DSM 12653</strain>
    </source>
</reference>
<protein>
    <recommendedName>
        <fullName evidence="4">CRISPR-associated Csh1 family protein</fullName>
    </recommendedName>
</protein>
<feature type="coiled-coil region" evidence="1">
    <location>
        <begin position="153"/>
        <end position="211"/>
    </location>
</feature>
<dbReference type="NCBIfam" id="TIGR02556">
    <property type="entry name" value="cas_TM1802"/>
    <property type="match status" value="1"/>
</dbReference>
<evidence type="ECO:0000313" key="2">
    <source>
        <dbReference type="EMBL" id="KKC28642.1"/>
    </source>
</evidence>
<dbReference type="Pfam" id="PF09484">
    <property type="entry name" value="Cas_TM1802"/>
    <property type="match status" value="1"/>
</dbReference>
<reference evidence="2 3" key="2">
    <citation type="journal article" date="2015" name="BMC Genomics">
        <title>Analysis of three genomes within the thermophilic bacterial species Caldanaerobacter subterraneus with a focus on carbon monoxide dehydrogenase evolution and hydrolase diversity.</title>
        <authorList>
            <person name="Sant'Anna F.H."/>
            <person name="Lebedinsky A.V."/>
            <person name="Sokolova T.G."/>
            <person name="Robb F.T."/>
            <person name="Gonzalez J.M."/>
        </authorList>
    </citation>
    <scope>NUCLEOTIDE SEQUENCE [LARGE SCALE GENOMIC DNA]</scope>
    <source>
        <strain evidence="2 3">DSM 12653</strain>
    </source>
</reference>
<accession>A0A0F5PJ17</accession>
<evidence type="ECO:0008006" key="4">
    <source>
        <dbReference type="Google" id="ProtNLM"/>
    </source>
</evidence>
<sequence length="704" mass="82503">MLEAVTFIGKNLGVDEEMLLYLIEDLTSPKKDEKQYLVKLQFFEKGGKLEFNFDFEEIPEEDKSRKDFLLRWRFVGNAKGNIPQIFLTVTNLNYLVGSTLYNLYQTLLRRGRQNSELALSIDKVLKEYFVLLPNGESLFNIRKIGFPLKNEKLKEGLSELDKLLYQLKQYQQRGQTDKEAQKEVKDIIKKAKELIKKKDLAKLVAQELSEEIARKTGVKKRQIVLWTIVLNDRPLVDLSPYDKVIIEHRTEGFEEEVLEGYCSICGEKKERVSPTAFKRLQFFKPYITDKIGFASELDMKGFSRNFLICEECFNSLLVAERYMLSNLGFRIGNINFLLLPSFLLTHDLEEWRVDFSAIVEKLKRKTQNIVDFTGQVRSITDETEFERKLREMLQEMGEGGIEDKALLTFLFYQKAQSEFRVLGLIEDVAPSRLYQIFRKSNQLSNTAVELLGGVSKRDWWLDLTKLYYLLPLKEGDKTEHKKLLYLYNGLLKRNPLDYNFLITQFVILARIYLTDSLAGTNQERRRITQENRDWVLSQEILRAGLLIKLLKEENLLKGVRNLPEISEMPDLKPEIKSYLLEMKYNEPQAALFLMGYLISEVGKGQYSSGHKSKPILDKINYQGMSWQKVQQLSNLIFEKLRQYDKLRFNEQVYSEMKKLMDKYRGEKDWPLTSEENVFYILSGYAFGSRMSGKKENLEEKEEEE</sequence>
<evidence type="ECO:0000256" key="1">
    <source>
        <dbReference type="SAM" id="Coils"/>
    </source>
</evidence>
<comment type="caution">
    <text evidence="2">The sequence shown here is derived from an EMBL/GenBank/DDBJ whole genome shotgun (WGS) entry which is preliminary data.</text>
</comment>
<evidence type="ECO:0000313" key="3">
    <source>
        <dbReference type="Proteomes" id="UP000010146"/>
    </source>
</evidence>
<dbReference type="EMBL" id="ABXP02000122">
    <property type="protein sequence ID" value="KKC28642.1"/>
    <property type="molecule type" value="Genomic_DNA"/>
</dbReference>
<dbReference type="InterPro" id="IPR013420">
    <property type="entry name" value="CRISPR-assoc_prot_Cas8b/Csh1_C"/>
</dbReference>
<keyword evidence="1" id="KW-0175">Coiled coil</keyword>
<dbReference type="NCBIfam" id="TIGR02591">
    <property type="entry name" value="cas_Csh1"/>
    <property type="match status" value="1"/>
</dbReference>
<gene>
    <name evidence="2" type="ORF">CDSM653_02409</name>
</gene>
<proteinExistence type="predicted"/>
<organism evidence="2 3">
    <name type="scientific">Caldanaerobacter subterraneus subsp. pacificus DSM 12653</name>
    <dbReference type="NCBI Taxonomy" id="391606"/>
    <lineage>
        <taxon>Bacteria</taxon>
        <taxon>Bacillati</taxon>
        <taxon>Bacillota</taxon>
        <taxon>Clostridia</taxon>
        <taxon>Thermoanaerobacterales</taxon>
        <taxon>Thermoanaerobacteraceae</taxon>
        <taxon>Caldanaerobacter</taxon>
    </lineage>
</organism>
<reference evidence="3" key="3">
    <citation type="submission" date="2015-02" db="EMBL/GenBank/DDBJ databases">
        <title>Genome analysis of three genomes within the thermophilic hydrogenogenic bacterial species Caldanaerobacter subterraneus.</title>
        <authorList>
            <person name="Sant'Anna F.H."/>
            <person name="Lebedinsky A."/>
            <person name="Sokolova T."/>
            <person name="Robb F.T."/>
            <person name="Gonzalez J.M."/>
        </authorList>
    </citation>
    <scope>NUCLEOTIDE SEQUENCE [LARGE SCALE GENOMIC DNA]</scope>
    <source>
        <strain evidence="3">DSM 12653</strain>
    </source>
</reference>
<dbReference type="AlphaFoldDB" id="A0A0F5PJ17"/>